<keyword evidence="2" id="KW-1185">Reference proteome</keyword>
<protein>
    <submittedName>
        <fullName evidence="1">Uncharacterized protein</fullName>
    </submittedName>
</protein>
<name>W2SW88_NECAM</name>
<dbReference type="OrthoDB" id="5822914at2759"/>
<accession>W2SW88</accession>
<gene>
    <name evidence="1" type="ORF">NECAME_13270</name>
</gene>
<sequence length="126" mass="14473">PPSNDVPSLFQCVYHICNLLVGLTSYNEKLSSVVCVCLPIRTKSIKPLRCTMSMKRKSFFVKLMKLVGKGNQVQSSKLCLAQIYEERKKQRQRSSLSSHLSHIEPMPTILEEDESPFTTYEEYSRI</sequence>
<organism evidence="1 2">
    <name type="scientific">Necator americanus</name>
    <name type="common">Human hookworm</name>
    <dbReference type="NCBI Taxonomy" id="51031"/>
    <lineage>
        <taxon>Eukaryota</taxon>
        <taxon>Metazoa</taxon>
        <taxon>Ecdysozoa</taxon>
        <taxon>Nematoda</taxon>
        <taxon>Chromadorea</taxon>
        <taxon>Rhabditida</taxon>
        <taxon>Rhabditina</taxon>
        <taxon>Rhabditomorpha</taxon>
        <taxon>Strongyloidea</taxon>
        <taxon>Ancylostomatidae</taxon>
        <taxon>Bunostominae</taxon>
        <taxon>Necator</taxon>
    </lineage>
</organism>
<evidence type="ECO:0000313" key="2">
    <source>
        <dbReference type="Proteomes" id="UP000053676"/>
    </source>
</evidence>
<proteinExistence type="predicted"/>
<dbReference type="GeneID" id="25353298"/>
<dbReference type="CTD" id="25353298"/>
<evidence type="ECO:0000313" key="1">
    <source>
        <dbReference type="EMBL" id="ETN74024.1"/>
    </source>
</evidence>
<dbReference type="AlphaFoldDB" id="W2SW88"/>
<feature type="non-terminal residue" evidence="1">
    <location>
        <position position="1"/>
    </location>
</feature>
<dbReference type="KEGG" id="nai:NECAME_13270"/>
<dbReference type="EMBL" id="KI660394">
    <property type="protein sequence ID" value="ETN74024.1"/>
    <property type="molecule type" value="Genomic_DNA"/>
</dbReference>
<dbReference type="Proteomes" id="UP000053676">
    <property type="component" value="Unassembled WGS sequence"/>
</dbReference>
<reference evidence="1" key="1">
    <citation type="submission" date="2013-04" db="EMBL/GenBank/DDBJ databases">
        <title>Draft genome of the hookworm Necator americanus.</title>
        <authorList>
            <person name="Mitreva M."/>
        </authorList>
    </citation>
    <scope>NUCLEOTIDE SEQUENCE</scope>
</reference>